<keyword evidence="2" id="KW-1185">Reference proteome</keyword>
<accession>A0ABT8AQP2</accession>
<dbReference type="EMBL" id="JAUFPT010000057">
    <property type="protein sequence ID" value="MDN3572181.1"/>
    <property type="molecule type" value="Genomic_DNA"/>
</dbReference>
<protein>
    <submittedName>
        <fullName evidence="1">Uncharacterized protein</fullName>
    </submittedName>
</protein>
<gene>
    <name evidence="1" type="ORF">QWZ18_16310</name>
</gene>
<dbReference type="RefSeq" id="WP_238293118.1">
    <property type="nucleotide sequence ID" value="NZ_BPQS01000063.1"/>
</dbReference>
<evidence type="ECO:0000313" key="1">
    <source>
        <dbReference type="EMBL" id="MDN3572181.1"/>
    </source>
</evidence>
<proteinExistence type="predicted"/>
<organism evidence="1 2">
    <name type="scientific">Methylobacterium longum</name>
    <dbReference type="NCBI Taxonomy" id="767694"/>
    <lineage>
        <taxon>Bacteria</taxon>
        <taxon>Pseudomonadati</taxon>
        <taxon>Pseudomonadota</taxon>
        <taxon>Alphaproteobacteria</taxon>
        <taxon>Hyphomicrobiales</taxon>
        <taxon>Methylobacteriaceae</taxon>
        <taxon>Methylobacterium</taxon>
    </lineage>
</organism>
<reference evidence="2" key="1">
    <citation type="journal article" date="2019" name="Int. J. Syst. Evol. Microbiol.">
        <title>The Global Catalogue of Microorganisms (GCM) 10K type strain sequencing project: providing services to taxonomists for standard genome sequencing and annotation.</title>
        <authorList>
            <consortium name="The Broad Institute Genomics Platform"/>
            <consortium name="The Broad Institute Genome Sequencing Center for Infectious Disease"/>
            <person name="Wu L."/>
            <person name="Ma J."/>
        </authorList>
    </citation>
    <scope>NUCLEOTIDE SEQUENCE [LARGE SCALE GENOMIC DNA]</scope>
    <source>
        <strain evidence="2">CECT 7806</strain>
    </source>
</reference>
<dbReference type="Proteomes" id="UP001244297">
    <property type="component" value="Unassembled WGS sequence"/>
</dbReference>
<sequence>MSQPATPIEAAADALLQVIVKGDLEHRQAPDPKVAQCVSSSWHDATTIPHYGELDLPGLTV</sequence>
<name>A0ABT8AQP2_9HYPH</name>
<evidence type="ECO:0000313" key="2">
    <source>
        <dbReference type="Proteomes" id="UP001244297"/>
    </source>
</evidence>
<comment type="caution">
    <text evidence="1">The sequence shown here is derived from an EMBL/GenBank/DDBJ whole genome shotgun (WGS) entry which is preliminary data.</text>
</comment>